<comment type="subcellular location">
    <subcellularLocation>
        <location evidence="1">Cell membrane</location>
        <topology evidence="1">Multi-pass membrane protein</topology>
    </subcellularLocation>
</comment>
<dbReference type="Proteomes" id="UP001165587">
    <property type="component" value="Unassembled WGS sequence"/>
</dbReference>
<dbReference type="AlphaFoldDB" id="A0AA42BVG7"/>
<organism evidence="7 8">
    <name type="scientific">Herbiconiux oxytropis</name>
    <dbReference type="NCBI Taxonomy" id="2970915"/>
    <lineage>
        <taxon>Bacteria</taxon>
        <taxon>Bacillati</taxon>
        <taxon>Actinomycetota</taxon>
        <taxon>Actinomycetes</taxon>
        <taxon>Micrococcales</taxon>
        <taxon>Microbacteriaceae</taxon>
        <taxon>Herbiconiux</taxon>
    </lineage>
</organism>
<evidence type="ECO:0000256" key="3">
    <source>
        <dbReference type="ARBA" id="ARBA00022692"/>
    </source>
</evidence>
<feature type="transmembrane region" description="Helical" evidence="6">
    <location>
        <begin position="148"/>
        <end position="165"/>
    </location>
</feature>
<feature type="transmembrane region" description="Helical" evidence="6">
    <location>
        <begin position="6"/>
        <end position="26"/>
    </location>
</feature>
<dbReference type="PANTHER" id="PTHR43370">
    <property type="entry name" value="SUGAR ABC TRANSPORTER INTEGRAL MEMBRANE PROTEIN-RELATED"/>
    <property type="match status" value="1"/>
</dbReference>
<dbReference type="GO" id="GO:0005886">
    <property type="term" value="C:plasma membrane"/>
    <property type="evidence" value="ECO:0007669"/>
    <property type="project" value="UniProtKB-SubCell"/>
</dbReference>
<feature type="transmembrane region" description="Helical" evidence="6">
    <location>
        <begin position="242"/>
        <end position="263"/>
    </location>
</feature>
<keyword evidence="3 6" id="KW-0812">Transmembrane</keyword>
<dbReference type="RefSeq" id="WP_259530213.1">
    <property type="nucleotide sequence ID" value="NZ_JANLCK010000009.1"/>
</dbReference>
<keyword evidence="8" id="KW-1185">Reference proteome</keyword>
<feature type="transmembrane region" description="Helical" evidence="6">
    <location>
        <begin position="91"/>
        <end position="108"/>
    </location>
</feature>
<dbReference type="GO" id="GO:0022857">
    <property type="term" value="F:transmembrane transporter activity"/>
    <property type="evidence" value="ECO:0007669"/>
    <property type="project" value="InterPro"/>
</dbReference>
<sequence length="308" mass="31476">MDAILGVFFWSSVIGLAAPLLLASLGETLAQRAGLFTIGIEGLMLGGAFAAVAGAIVSGNALVGLAAGAFVGLGLGAVYAAMVVLARADQVVVGIGFNLIVLGLTSLFRRTLFPGGMTAPDTSLLAPVPIPGLSAVPWLGEVLFDQSPVVYLVYLLVPVTAWVLWRSRWGLAVRASGDGAVAASAQGVPVLRVRMQAMLVNGALAGAAGGILVLVQSGGVFVDDITNGRGYLVLALVMFARWLPVRVMIGAVVFGAADALQYVGQTIVGDGFPPALFLMAPFVLALVVWLAVSTKSKGPRDLGLPLLG</sequence>
<dbReference type="InterPro" id="IPR001851">
    <property type="entry name" value="ABC_transp_permease"/>
</dbReference>
<evidence type="ECO:0000256" key="1">
    <source>
        <dbReference type="ARBA" id="ARBA00004651"/>
    </source>
</evidence>
<comment type="caution">
    <text evidence="7">The sequence shown here is derived from an EMBL/GenBank/DDBJ whole genome shotgun (WGS) entry which is preliminary data.</text>
</comment>
<evidence type="ECO:0000256" key="6">
    <source>
        <dbReference type="SAM" id="Phobius"/>
    </source>
</evidence>
<gene>
    <name evidence="7" type="ORF">N1028_15160</name>
</gene>
<keyword evidence="4 6" id="KW-1133">Transmembrane helix</keyword>
<dbReference type="PANTHER" id="PTHR43370:SF2">
    <property type="entry name" value="ABC TRANSPORTER PERMEASE PROTEIN"/>
    <property type="match status" value="1"/>
</dbReference>
<keyword evidence="2" id="KW-1003">Cell membrane</keyword>
<keyword evidence="5 6" id="KW-0472">Membrane</keyword>
<feature type="transmembrane region" description="Helical" evidence="6">
    <location>
        <begin position="62"/>
        <end position="84"/>
    </location>
</feature>
<feature type="transmembrane region" description="Helical" evidence="6">
    <location>
        <begin position="199"/>
        <end position="222"/>
    </location>
</feature>
<accession>A0AA42BVG7</accession>
<evidence type="ECO:0000313" key="7">
    <source>
        <dbReference type="EMBL" id="MCS5727236.1"/>
    </source>
</evidence>
<evidence type="ECO:0000256" key="5">
    <source>
        <dbReference type="ARBA" id="ARBA00023136"/>
    </source>
</evidence>
<dbReference type="CDD" id="cd06580">
    <property type="entry name" value="TM_PBP1_transp_TpRbsC_like"/>
    <property type="match status" value="1"/>
</dbReference>
<feature type="transmembrane region" description="Helical" evidence="6">
    <location>
        <begin position="33"/>
        <end position="56"/>
    </location>
</feature>
<protein>
    <submittedName>
        <fullName evidence="7">ABC transporter permease</fullName>
    </submittedName>
</protein>
<dbReference type="Pfam" id="PF02653">
    <property type="entry name" value="BPD_transp_2"/>
    <property type="match status" value="1"/>
</dbReference>
<evidence type="ECO:0000313" key="8">
    <source>
        <dbReference type="Proteomes" id="UP001165587"/>
    </source>
</evidence>
<dbReference type="EMBL" id="JANLCK010000009">
    <property type="protein sequence ID" value="MCS5727236.1"/>
    <property type="molecule type" value="Genomic_DNA"/>
</dbReference>
<feature type="transmembrane region" description="Helical" evidence="6">
    <location>
        <begin position="275"/>
        <end position="292"/>
    </location>
</feature>
<proteinExistence type="predicted"/>
<evidence type="ECO:0000256" key="2">
    <source>
        <dbReference type="ARBA" id="ARBA00022475"/>
    </source>
</evidence>
<name>A0AA42BVG7_9MICO</name>
<evidence type="ECO:0000256" key="4">
    <source>
        <dbReference type="ARBA" id="ARBA00022989"/>
    </source>
</evidence>
<reference evidence="7" key="1">
    <citation type="submission" date="2022-08" db="EMBL/GenBank/DDBJ databases">
        <authorList>
            <person name="Deng Y."/>
            <person name="Han X.-F."/>
            <person name="Zhang Y.-Q."/>
        </authorList>
    </citation>
    <scope>NUCLEOTIDE SEQUENCE</scope>
    <source>
        <strain evidence="7">CPCC 203407</strain>
    </source>
</reference>